<organism evidence="1 2">
    <name type="scientific">Trapa natans</name>
    <name type="common">Water chestnut</name>
    <dbReference type="NCBI Taxonomy" id="22666"/>
    <lineage>
        <taxon>Eukaryota</taxon>
        <taxon>Viridiplantae</taxon>
        <taxon>Streptophyta</taxon>
        <taxon>Embryophyta</taxon>
        <taxon>Tracheophyta</taxon>
        <taxon>Spermatophyta</taxon>
        <taxon>Magnoliopsida</taxon>
        <taxon>eudicotyledons</taxon>
        <taxon>Gunneridae</taxon>
        <taxon>Pentapetalae</taxon>
        <taxon>rosids</taxon>
        <taxon>malvids</taxon>
        <taxon>Myrtales</taxon>
        <taxon>Lythraceae</taxon>
        <taxon>Trapa</taxon>
    </lineage>
</organism>
<proteinExistence type="predicted"/>
<reference evidence="1 2" key="1">
    <citation type="journal article" date="2023" name="Hortic Res">
        <title>Pangenome of water caltrop reveals structural variations and asymmetric subgenome divergence after allopolyploidization.</title>
        <authorList>
            <person name="Zhang X."/>
            <person name="Chen Y."/>
            <person name="Wang L."/>
            <person name="Yuan Y."/>
            <person name="Fang M."/>
            <person name="Shi L."/>
            <person name="Lu R."/>
            <person name="Comes H.P."/>
            <person name="Ma Y."/>
            <person name="Chen Y."/>
            <person name="Huang G."/>
            <person name="Zhou Y."/>
            <person name="Zheng Z."/>
            <person name="Qiu Y."/>
        </authorList>
    </citation>
    <scope>NUCLEOTIDE SEQUENCE [LARGE SCALE GENOMIC DNA]</scope>
    <source>
        <strain evidence="1">F231</strain>
    </source>
</reference>
<keyword evidence="2" id="KW-1185">Reference proteome</keyword>
<evidence type="ECO:0000313" key="2">
    <source>
        <dbReference type="Proteomes" id="UP001346149"/>
    </source>
</evidence>
<dbReference type="Proteomes" id="UP001346149">
    <property type="component" value="Unassembled WGS sequence"/>
</dbReference>
<dbReference type="EMBL" id="JAXQNO010000012">
    <property type="protein sequence ID" value="KAK4787770.1"/>
    <property type="molecule type" value="Genomic_DNA"/>
</dbReference>
<accession>A0AAN7LLB6</accession>
<comment type="caution">
    <text evidence="1">The sequence shown here is derived from an EMBL/GenBank/DDBJ whole genome shotgun (WGS) entry which is preliminary data.</text>
</comment>
<evidence type="ECO:0000313" key="1">
    <source>
        <dbReference type="EMBL" id="KAK4787770.1"/>
    </source>
</evidence>
<name>A0AAN7LLB6_TRANT</name>
<dbReference type="AlphaFoldDB" id="A0AAN7LLB6"/>
<protein>
    <submittedName>
        <fullName evidence="1">Uncharacterized protein</fullName>
    </submittedName>
</protein>
<sequence>MDYDMRCDYDMEKSKKNMEEFIIWLGDDHQFAECEREEKRWIINSLFPIVCPQCMKYIAPCMNLISTYPLSLTPINKPKGGAILSPLLS</sequence>
<gene>
    <name evidence="1" type="ORF">SAY86_011603</name>
</gene>